<evidence type="ECO:0000313" key="2">
    <source>
        <dbReference type="Proteomes" id="UP000054815"/>
    </source>
</evidence>
<gene>
    <name evidence="1" type="ORF">T4E_3270</name>
</gene>
<dbReference type="Proteomes" id="UP000054815">
    <property type="component" value="Unassembled WGS sequence"/>
</dbReference>
<dbReference type="AlphaFoldDB" id="A0A0V0YNL6"/>
<dbReference type="SUPFAM" id="SSF56672">
    <property type="entry name" value="DNA/RNA polymerases"/>
    <property type="match status" value="1"/>
</dbReference>
<organism evidence="1 2">
    <name type="scientific">Trichinella pseudospiralis</name>
    <name type="common">Parasitic roundworm</name>
    <dbReference type="NCBI Taxonomy" id="6337"/>
    <lineage>
        <taxon>Eukaryota</taxon>
        <taxon>Metazoa</taxon>
        <taxon>Ecdysozoa</taxon>
        <taxon>Nematoda</taxon>
        <taxon>Enoplea</taxon>
        <taxon>Dorylaimia</taxon>
        <taxon>Trichinellida</taxon>
        <taxon>Trichinellidae</taxon>
        <taxon>Trichinella</taxon>
    </lineage>
</organism>
<accession>A0A0V0YNL6</accession>
<dbReference type="Gene3D" id="3.10.10.10">
    <property type="entry name" value="HIV Type 1 Reverse Transcriptase, subunit A, domain 1"/>
    <property type="match status" value="1"/>
</dbReference>
<evidence type="ECO:0000313" key="1">
    <source>
        <dbReference type="EMBL" id="KRY01918.1"/>
    </source>
</evidence>
<dbReference type="InterPro" id="IPR043128">
    <property type="entry name" value="Rev_trsase/Diguanyl_cyclase"/>
</dbReference>
<dbReference type="STRING" id="6337.A0A0V0YNL6"/>
<sequence>MLNYFPVPDKVKRPLFVLPTDGSMPPVQMCAQRVPFSLRISEELDRVINQRILELLQPCYAQTKSSKMMALLKCSLITKLYQIPAVNDVLASLKKGEIFFTKLDLEQAYQQSLVAEASEKLQTTIYS</sequence>
<dbReference type="InterPro" id="IPR043502">
    <property type="entry name" value="DNA/RNA_pol_sf"/>
</dbReference>
<reference evidence="1 2" key="1">
    <citation type="submission" date="2015-01" db="EMBL/GenBank/DDBJ databases">
        <title>Evolution of Trichinella species and genotypes.</title>
        <authorList>
            <person name="Korhonen P.K."/>
            <person name="Edoardo P."/>
            <person name="Giuseppe L.R."/>
            <person name="Gasser R.B."/>
        </authorList>
    </citation>
    <scope>NUCLEOTIDE SEQUENCE [LARGE SCALE GENOMIC DNA]</scope>
    <source>
        <strain evidence="1">ISS141</strain>
    </source>
</reference>
<proteinExistence type="predicted"/>
<comment type="caution">
    <text evidence="1">The sequence shown here is derived from an EMBL/GenBank/DDBJ whole genome shotgun (WGS) entry which is preliminary data.</text>
</comment>
<protein>
    <recommendedName>
        <fullName evidence="3">Reverse transcriptase domain-containing protein</fullName>
    </recommendedName>
</protein>
<evidence type="ECO:0008006" key="3">
    <source>
        <dbReference type="Google" id="ProtNLM"/>
    </source>
</evidence>
<dbReference type="Gene3D" id="3.30.70.270">
    <property type="match status" value="1"/>
</dbReference>
<dbReference type="EMBL" id="JYDU01000001">
    <property type="protein sequence ID" value="KRY01918.1"/>
    <property type="molecule type" value="Genomic_DNA"/>
</dbReference>
<name>A0A0V0YNL6_TRIPS</name>